<dbReference type="Gene3D" id="1.20.910.10">
    <property type="entry name" value="Heme oxygenase-like"/>
    <property type="match status" value="1"/>
</dbReference>
<protein>
    <recommendedName>
        <fullName evidence="4">Thiaminase-2/PQQC domain-containing protein</fullName>
    </recommendedName>
</protein>
<dbReference type="InterPro" id="IPR016084">
    <property type="entry name" value="Haem_Oase-like_multi-hlx"/>
</dbReference>
<dbReference type="PANTHER" id="PTHR41813">
    <property type="entry name" value="REGULATOR PAB1642, PUTATIVE (AFU_ORTHOLOGUE AFUA_3G11955)-RELATED"/>
    <property type="match status" value="1"/>
</dbReference>
<reference evidence="3" key="1">
    <citation type="submission" date="2016-02" db="EMBL/GenBank/DDBJ databases">
        <title>Draft genome sequence of Microdochium bolleyi, a fungal endophyte of beachgrass.</title>
        <authorList>
            <consortium name="DOE Joint Genome Institute"/>
            <person name="David A.S."/>
            <person name="May G."/>
            <person name="Haridas S."/>
            <person name="Lim J."/>
            <person name="Wang M."/>
            <person name="Labutti K."/>
            <person name="Lipzen A."/>
            <person name="Barry K."/>
            <person name="Grigoriev I.V."/>
        </authorList>
    </citation>
    <scope>NUCLEOTIDE SEQUENCE [LARGE SCALE GENOMIC DNA]</scope>
    <source>
        <strain evidence="3">J235TASD1</strain>
    </source>
</reference>
<evidence type="ECO:0000256" key="1">
    <source>
        <dbReference type="SAM" id="MobiDB-lite"/>
    </source>
</evidence>
<dbReference type="InterPro" id="IPR053261">
    <property type="entry name" value="Polyketide-peptide_reg"/>
</dbReference>
<evidence type="ECO:0000313" key="2">
    <source>
        <dbReference type="EMBL" id="KXJ95872.1"/>
    </source>
</evidence>
<dbReference type="AlphaFoldDB" id="A0A136JFF0"/>
<dbReference type="PANTHER" id="PTHR41813:SF2">
    <property type="entry name" value="REGULATOR PAB1642, PUTATIVE (AFU_ORTHOLOGUE AFUA_3G11955)-RELATED"/>
    <property type="match status" value="1"/>
</dbReference>
<proteinExistence type="predicted"/>
<dbReference type="EMBL" id="KQ964246">
    <property type="protein sequence ID" value="KXJ95872.1"/>
    <property type="molecule type" value="Genomic_DNA"/>
</dbReference>
<dbReference type="Proteomes" id="UP000070501">
    <property type="component" value="Unassembled WGS sequence"/>
</dbReference>
<organism evidence="2 3">
    <name type="scientific">Microdochium bolleyi</name>
    <dbReference type="NCBI Taxonomy" id="196109"/>
    <lineage>
        <taxon>Eukaryota</taxon>
        <taxon>Fungi</taxon>
        <taxon>Dikarya</taxon>
        <taxon>Ascomycota</taxon>
        <taxon>Pezizomycotina</taxon>
        <taxon>Sordariomycetes</taxon>
        <taxon>Xylariomycetidae</taxon>
        <taxon>Xylariales</taxon>
        <taxon>Microdochiaceae</taxon>
        <taxon>Microdochium</taxon>
    </lineage>
</organism>
<evidence type="ECO:0008006" key="4">
    <source>
        <dbReference type="Google" id="ProtNLM"/>
    </source>
</evidence>
<dbReference type="CDD" id="cd19357">
    <property type="entry name" value="TenA_E_At3g16990-like"/>
    <property type="match status" value="1"/>
</dbReference>
<keyword evidence="3" id="KW-1185">Reference proteome</keyword>
<sequence>MAGHDDTHQRPGLTDHLLHLPDTAALYPRATQSRFLELAGAGRLSRSHLSQWLSQDRLYAQAYVRFIGGLLSLVELPTPIRYGGAAAAHAKIKMRMSMTQTLEWRILEMLRACLENILRELAFFEDTAAEYGIDLASMGPASDAAFGPNETTRGYIDLFDSFGGKVGGGGEDNNSNKDNNKMALLRGLVVLWTTEKVYLDAWLYAAAQGRSSSGGGSSKDVDQDASSEDEDGGALRKAFIPNWTSDEFKTFVEEIRGCLDNFAAVVRQGQDASSDGTEAVAGEVFRQVLLLEEGFWPAVQ</sequence>
<dbReference type="STRING" id="196109.A0A136JFF0"/>
<dbReference type="OrthoDB" id="37730at2759"/>
<name>A0A136JFF0_9PEZI</name>
<accession>A0A136JFF0</accession>
<feature type="compositionally biased region" description="Acidic residues" evidence="1">
    <location>
        <begin position="223"/>
        <end position="232"/>
    </location>
</feature>
<evidence type="ECO:0000313" key="3">
    <source>
        <dbReference type="Proteomes" id="UP000070501"/>
    </source>
</evidence>
<gene>
    <name evidence="2" type="ORF">Micbo1qcDRAFT_157970</name>
</gene>
<dbReference type="InParanoid" id="A0A136JFF0"/>
<dbReference type="SUPFAM" id="SSF48613">
    <property type="entry name" value="Heme oxygenase-like"/>
    <property type="match status" value="1"/>
</dbReference>
<feature type="region of interest" description="Disordered" evidence="1">
    <location>
        <begin position="209"/>
        <end position="233"/>
    </location>
</feature>